<dbReference type="PANTHER" id="PTHR33744">
    <property type="entry name" value="CARBOHYDRATE DIACID REGULATOR"/>
    <property type="match status" value="1"/>
</dbReference>
<organism evidence="3">
    <name type="scientific">Streptomyces sp. R39</name>
    <dbReference type="NCBI Taxonomy" id="3238631"/>
    <lineage>
        <taxon>Bacteria</taxon>
        <taxon>Bacillati</taxon>
        <taxon>Actinomycetota</taxon>
        <taxon>Actinomycetes</taxon>
        <taxon>Kitasatosporales</taxon>
        <taxon>Streptomycetaceae</taxon>
        <taxon>Streptomyces</taxon>
    </lineage>
</organism>
<dbReference type="InterPro" id="IPR025736">
    <property type="entry name" value="PucR_C-HTH_dom"/>
</dbReference>
<evidence type="ECO:0000313" key="3">
    <source>
        <dbReference type="EMBL" id="XDQ43194.1"/>
    </source>
</evidence>
<dbReference type="EMBL" id="CP163441">
    <property type="protein sequence ID" value="XDQ43194.1"/>
    <property type="molecule type" value="Genomic_DNA"/>
</dbReference>
<feature type="domain" description="PucR C-terminal helix-turn-helix" evidence="2">
    <location>
        <begin position="321"/>
        <end position="379"/>
    </location>
</feature>
<dbReference type="Pfam" id="PF13556">
    <property type="entry name" value="HTH_30"/>
    <property type="match status" value="1"/>
</dbReference>
<feature type="region of interest" description="Disordered" evidence="1">
    <location>
        <begin position="1"/>
        <end position="23"/>
    </location>
</feature>
<dbReference type="Gene3D" id="1.10.10.2840">
    <property type="entry name" value="PucR C-terminal helix-turn-helix domain"/>
    <property type="match status" value="1"/>
</dbReference>
<reference evidence="3" key="1">
    <citation type="submission" date="2024-07" db="EMBL/GenBank/DDBJ databases">
        <authorList>
            <person name="Yu S.T."/>
        </authorList>
    </citation>
    <scope>NUCLEOTIDE SEQUENCE</scope>
    <source>
        <strain evidence="3">R39</strain>
    </source>
</reference>
<protein>
    <submittedName>
        <fullName evidence="3">PucR family transcriptional regulator</fullName>
    </submittedName>
</protein>
<accession>A0AB39QKN3</accession>
<dbReference type="RefSeq" id="WP_369222372.1">
    <property type="nucleotide sequence ID" value="NZ_CP163441.1"/>
</dbReference>
<gene>
    <name evidence="3" type="ORF">AB5J52_13495</name>
</gene>
<evidence type="ECO:0000256" key="1">
    <source>
        <dbReference type="SAM" id="MobiDB-lite"/>
    </source>
</evidence>
<dbReference type="AlphaFoldDB" id="A0AB39QKN3"/>
<evidence type="ECO:0000259" key="2">
    <source>
        <dbReference type="Pfam" id="PF13556"/>
    </source>
</evidence>
<proteinExistence type="predicted"/>
<dbReference type="InterPro" id="IPR051448">
    <property type="entry name" value="CdaR-like_regulators"/>
</dbReference>
<name>A0AB39QKN3_9ACTN</name>
<dbReference type="InterPro" id="IPR042070">
    <property type="entry name" value="PucR_C-HTH_sf"/>
</dbReference>
<sequence>MAITTAGPWSGPAREGPGPDTDPATLERELTEAVLAGAARSDVLRALRAATGRHARLLSAQGVPLAATDGGAGLPAAVAHGVLDGAAGPVVDTLDGLRAAALPVRAGTTVAGVLLTVGRCDPYVRALAGAAVTALLIDAVRAGDEQAAAVPPRHTAADVVAALRSGTVSPSERAAAMALGIDLEHPPAAAVLHYSGSRLRAWSTALAWLEHPVQQEARTAWTVVPGEAALARLRTRLRLMTGDECADHVVAASGSHPDSADDLVRSFTEAERLLGLARSRHVPQLTFGGCGVVQMLLPLPRARLEAYAEAHLGPILDRPELMATLRAWLAERGSRQSVSEQLHLHRNSVGYRVRQIKNLLGTDPLLPAASAELHLALAALDLLRSDDGRLHADGHPRDDDDPVPTSG</sequence>